<dbReference type="Proteomes" id="UP000231070">
    <property type="component" value="Unassembled WGS sequence"/>
</dbReference>
<dbReference type="InterPro" id="IPR027417">
    <property type="entry name" value="P-loop_NTPase"/>
</dbReference>
<dbReference type="Gene3D" id="3.40.50.300">
    <property type="entry name" value="P-loop containing nucleotide triphosphate hydrolases"/>
    <property type="match status" value="1"/>
</dbReference>
<sequence length="151" mass="16063">DVLRTLEAGGYTLTIIDTQGQDSHATRGAMAAADLSLVPVRPSEADIRASQPTAAALSEMGKRFAFVINQAQPSPRARLTGAVSLRLSTSHQVAPVAIAARMDHPYAYALGQGVTEYDPTGKAAGEIAGLWMWCRKQIGETSNASQKKRRA</sequence>
<gene>
    <name evidence="1" type="ORF">CJ014_26795</name>
</gene>
<protein>
    <submittedName>
        <fullName evidence="1">Chromosome partitioning protein ParA</fullName>
    </submittedName>
</protein>
<proteinExistence type="predicted"/>
<organism evidence="1 2">
    <name type="scientific">Pleomorphomonas carboxyditropha</name>
    <dbReference type="NCBI Taxonomy" id="2023338"/>
    <lineage>
        <taxon>Bacteria</taxon>
        <taxon>Pseudomonadati</taxon>
        <taxon>Pseudomonadota</taxon>
        <taxon>Alphaproteobacteria</taxon>
        <taxon>Hyphomicrobiales</taxon>
        <taxon>Pleomorphomonadaceae</taxon>
        <taxon>Pleomorphomonas</taxon>
    </lineage>
</organism>
<accession>A0A2G9WNC3</accession>
<reference evidence="1 2" key="1">
    <citation type="submission" date="2017-08" db="EMBL/GenBank/DDBJ databases">
        <title>Pleomorphomonas carboxidotrophicus sp. nov., a new mesophilic hydrogenogenic carboxidotroph.</title>
        <authorList>
            <person name="Esquivel-Elizondo S."/>
            <person name="Krajmalnik-Brown R."/>
            <person name="Maldonado J."/>
        </authorList>
    </citation>
    <scope>NUCLEOTIDE SEQUENCE [LARGE SCALE GENOMIC DNA]</scope>
    <source>
        <strain evidence="1 2">SVCO-16</strain>
    </source>
</reference>
<evidence type="ECO:0000313" key="1">
    <source>
        <dbReference type="EMBL" id="PIO96165.1"/>
    </source>
</evidence>
<name>A0A2G9WNC3_9HYPH</name>
<dbReference type="OrthoDB" id="9804460at2"/>
<dbReference type="EMBL" id="NQVN01000048">
    <property type="protein sequence ID" value="PIO96165.1"/>
    <property type="molecule type" value="Genomic_DNA"/>
</dbReference>
<feature type="non-terminal residue" evidence="1">
    <location>
        <position position="1"/>
    </location>
</feature>
<keyword evidence="2" id="KW-1185">Reference proteome</keyword>
<dbReference type="AlphaFoldDB" id="A0A2G9WNC3"/>
<dbReference type="SUPFAM" id="SSF52540">
    <property type="entry name" value="P-loop containing nucleoside triphosphate hydrolases"/>
    <property type="match status" value="1"/>
</dbReference>
<evidence type="ECO:0000313" key="2">
    <source>
        <dbReference type="Proteomes" id="UP000231070"/>
    </source>
</evidence>
<dbReference type="RefSeq" id="WP_100083564.1">
    <property type="nucleotide sequence ID" value="NZ_NQVN01000048.1"/>
</dbReference>
<comment type="caution">
    <text evidence="1">The sequence shown here is derived from an EMBL/GenBank/DDBJ whole genome shotgun (WGS) entry which is preliminary data.</text>
</comment>